<protein>
    <submittedName>
        <fullName evidence="1">Uncharacterized protein</fullName>
    </submittedName>
</protein>
<dbReference type="Proteomes" id="UP001516061">
    <property type="component" value="Unassembled WGS sequence"/>
</dbReference>
<reference evidence="1 2" key="1">
    <citation type="submission" date="2020-05" db="EMBL/GenBank/DDBJ databases">
        <title>Genomic Encyclopedia of Type Strains, Phase IV (KMG-V): Genome sequencing to study the core and pangenomes of soil and plant-associated prokaryotes.</title>
        <authorList>
            <person name="Whitman W."/>
        </authorList>
    </citation>
    <scope>NUCLEOTIDE SEQUENCE [LARGE SCALE GENOMIC DNA]</scope>
    <source>
        <strain evidence="1 2">C29</strain>
    </source>
</reference>
<keyword evidence="2" id="KW-1185">Reference proteome</keyword>
<organism evidence="1 2">
    <name type="scientific">Sphaerotilus uruguayifluvii</name>
    <dbReference type="NCBI Taxonomy" id="2735897"/>
    <lineage>
        <taxon>Bacteria</taxon>
        <taxon>Pseudomonadati</taxon>
        <taxon>Pseudomonadota</taxon>
        <taxon>Betaproteobacteria</taxon>
        <taxon>Burkholderiales</taxon>
        <taxon>Sphaerotilaceae</taxon>
        <taxon>Sphaerotilus</taxon>
    </lineage>
</organism>
<sequence>MTIEEVASLLQCMQGETGLLARLLYGYSQPRRWPWIHAPA</sequence>
<comment type="caution">
    <text evidence="1">The sequence shown here is derived from an EMBL/GenBank/DDBJ whole genome shotgun (WGS) entry which is preliminary data.</text>
</comment>
<evidence type="ECO:0000313" key="2">
    <source>
        <dbReference type="Proteomes" id="UP001516061"/>
    </source>
</evidence>
<name>A0ABX2G6J9_9BURK</name>
<gene>
    <name evidence="1" type="ORF">HNQ01_003434</name>
</gene>
<proteinExistence type="predicted"/>
<accession>A0ABX2G6J9</accession>
<dbReference type="EMBL" id="JABSNM010000018">
    <property type="protein sequence ID" value="NRT57674.1"/>
    <property type="molecule type" value="Genomic_DNA"/>
</dbReference>
<evidence type="ECO:0000313" key="1">
    <source>
        <dbReference type="EMBL" id="NRT57674.1"/>
    </source>
</evidence>